<protein>
    <submittedName>
        <fullName evidence="2">Histidine phosphatase family protein</fullName>
    </submittedName>
</protein>
<sequence length="191" mass="21778">MATTIGLIRHGVTEWNRQGRAQGVSDIPLNDDGMKQAEALAMRFTYGEWDVLYSSDLIRARQTAEFVQQSLGVATVITDERVREIDCGLMEGTTEEDRIARWGAHYHELDLGMETRQSVAKRGISFLEHMVNQHPDQRVLLVSHGALIGMTLQHLLPRLFSKTYIDNTALTILTYTNNEWECQLYNCTKHL</sequence>
<dbReference type="Pfam" id="PF00300">
    <property type="entry name" value="His_Phos_1"/>
    <property type="match status" value="1"/>
</dbReference>
<dbReference type="PANTHER" id="PTHR46517">
    <property type="entry name" value="FRUCTOSE-2,6-BISPHOSPHATASE TIGAR"/>
    <property type="match status" value="1"/>
</dbReference>
<dbReference type="SMART" id="SM00855">
    <property type="entry name" value="PGAM"/>
    <property type="match status" value="1"/>
</dbReference>
<dbReference type="Proteomes" id="UP000609346">
    <property type="component" value="Unassembled WGS sequence"/>
</dbReference>
<keyword evidence="1" id="KW-0378">Hydrolase</keyword>
<dbReference type="RefSeq" id="WP_191203674.1">
    <property type="nucleotide sequence ID" value="NZ_JACXZA010000002.1"/>
</dbReference>
<keyword evidence="3" id="KW-1185">Reference proteome</keyword>
<gene>
    <name evidence="2" type="ORF">H8B09_11755</name>
</gene>
<dbReference type="EMBL" id="JACXZA010000002">
    <property type="protein sequence ID" value="MBD3919429.1"/>
    <property type="molecule type" value="Genomic_DNA"/>
</dbReference>
<accession>A0ABR8MZ21</accession>
<dbReference type="SUPFAM" id="SSF53254">
    <property type="entry name" value="Phosphoglycerate mutase-like"/>
    <property type="match status" value="1"/>
</dbReference>
<dbReference type="Gene3D" id="3.40.50.1240">
    <property type="entry name" value="Phosphoglycerate mutase-like"/>
    <property type="match status" value="1"/>
</dbReference>
<evidence type="ECO:0000313" key="2">
    <source>
        <dbReference type="EMBL" id="MBD3919429.1"/>
    </source>
</evidence>
<organism evidence="2 3">
    <name type="scientific">Paenibacillus terricola</name>
    <dbReference type="NCBI Taxonomy" id="2763503"/>
    <lineage>
        <taxon>Bacteria</taxon>
        <taxon>Bacillati</taxon>
        <taxon>Bacillota</taxon>
        <taxon>Bacilli</taxon>
        <taxon>Bacillales</taxon>
        <taxon>Paenibacillaceae</taxon>
        <taxon>Paenibacillus</taxon>
    </lineage>
</organism>
<dbReference type="InterPro" id="IPR051695">
    <property type="entry name" value="Phosphoglycerate_Mutase"/>
</dbReference>
<evidence type="ECO:0000313" key="3">
    <source>
        <dbReference type="Proteomes" id="UP000609346"/>
    </source>
</evidence>
<dbReference type="CDD" id="cd07067">
    <property type="entry name" value="HP_PGM_like"/>
    <property type="match status" value="1"/>
</dbReference>
<comment type="caution">
    <text evidence="2">The sequence shown here is derived from an EMBL/GenBank/DDBJ whole genome shotgun (WGS) entry which is preliminary data.</text>
</comment>
<dbReference type="InterPro" id="IPR029033">
    <property type="entry name" value="His_PPase_superfam"/>
</dbReference>
<dbReference type="PANTHER" id="PTHR46517:SF1">
    <property type="entry name" value="FRUCTOSE-2,6-BISPHOSPHATASE TIGAR"/>
    <property type="match status" value="1"/>
</dbReference>
<evidence type="ECO:0000256" key="1">
    <source>
        <dbReference type="ARBA" id="ARBA00022801"/>
    </source>
</evidence>
<dbReference type="InterPro" id="IPR013078">
    <property type="entry name" value="His_Pase_superF_clade-1"/>
</dbReference>
<name>A0ABR8MZ21_9BACL</name>
<proteinExistence type="predicted"/>
<reference evidence="2 3" key="1">
    <citation type="submission" date="2020-09" db="EMBL/GenBank/DDBJ databases">
        <title>Paenibacillus sp. strain PR3 16S rRNA gene Genome sequencing and assembly.</title>
        <authorList>
            <person name="Kim J."/>
        </authorList>
    </citation>
    <scope>NUCLEOTIDE SEQUENCE [LARGE SCALE GENOMIC DNA]</scope>
    <source>
        <strain evidence="2 3">PR3</strain>
    </source>
</reference>